<organism evidence="1">
    <name type="scientific">marine sediment metagenome</name>
    <dbReference type="NCBI Taxonomy" id="412755"/>
    <lineage>
        <taxon>unclassified sequences</taxon>
        <taxon>metagenomes</taxon>
        <taxon>ecological metagenomes</taxon>
    </lineage>
</organism>
<sequence>MARVRSFKTIKPQVWIPPIYSANYKVTIERSDGTIDDITDILLNLKIEDGVTESIGNFEFEIPNPNETYSDVWNGMEIFRFYCDYASGTPTTLRFRGRVEKPSKRNNNVLVTGRSEALFVHGQDVHKDYVAQDIGFIIKDLFDTYGQDRYDTSEIDTSTGTTVTMTFSDIPFWDAIESVCLAVTYDCYVANDLVVKFFASGSILNTTDAIVHEYNLIEVGDFAPDLQFIKNQIRVIGGVIDGVQVIYTANDTAANQTIYGTRRETINDDGIITTAAAKELADFILSEKKDPPTIGDVKGLLLATIQPGEKIRLSSPLENLQPGAYRIITHTHEIGDEGLFTTVKINKESKRVSHVLKERIQREHRRTDASGNVDDLDYSEIELFNIPTGVTSSTEITGGVLKLQTGESSGTWVSSAYGPGDSRIFESVKVDLVGDNLPGATIEVSYDSGVS</sequence>
<name>A0A0F9CUS8_9ZZZZ</name>
<accession>A0A0F9CUS8</accession>
<gene>
    <name evidence="1" type="ORF">LCGC14_2357690</name>
</gene>
<evidence type="ECO:0000313" key="1">
    <source>
        <dbReference type="EMBL" id="KKL45236.1"/>
    </source>
</evidence>
<reference evidence="1" key="1">
    <citation type="journal article" date="2015" name="Nature">
        <title>Complex archaea that bridge the gap between prokaryotes and eukaryotes.</title>
        <authorList>
            <person name="Spang A."/>
            <person name="Saw J.H."/>
            <person name="Jorgensen S.L."/>
            <person name="Zaremba-Niedzwiedzka K."/>
            <person name="Martijn J."/>
            <person name="Lind A.E."/>
            <person name="van Eijk R."/>
            <person name="Schleper C."/>
            <person name="Guy L."/>
            <person name="Ettema T.J."/>
        </authorList>
    </citation>
    <scope>NUCLEOTIDE SEQUENCE</scope>
</reference>
<comment type="caution">
    <text evidence="1">The sequence shown here is derived from an EMBL/GenBank/DDBJ whole genome shotgun (WGS) entry which is preliminary data.</text>
</comment>
<proteinExistence type="predicted"/>
<dbReference type="EMBL" id="LAZR01034466">
    <property type="protein sequence ID" value="KKL45236.1"/>
    <property type="molecule type" value="Genomic_DNA"/>
</dbReference>
<protein>
    <submittedName>
        <fullName evidence="1">Uncharacterized protein</fullName>
    </submittedName>
</protein>
<dbReference type="AlphaFoldDB" id="A0A0F9CUS8"/>
<feature type="non-terminal residue" evidence="1">
    <location>
        <position position="451"/>
    </location>
</feature>